<dbReference type="NCBIfam" id="TIGR00126">
    <property type="entry name" value="deoC"/>
    <property type="match status" value="1"/>
</dbReference>
<dbReference type="SUPFAM" id="SSF51569">
    <property type="entry name" value="Aldolase"/>
    <property type="match status" value="1"/>
</dbReference>
<dbReference type="PANTHER" id="PTHR10889:SF1">
    <property type="entry name" value="DEOXYRIBOSE-PHOSPHATE ALDOLASE"/>
    <property type="match status" value="1"/>
</dbReference>
<protein>
    <recommendedName>
        <fullName evidence="3">Deoxyribose-phosphate aldolase</fullName>
        <ecNumber evidence="3">4.1.2.4</ecNumber>
    </recommendedName>
</protein>
<dbReference type="InterPro" id="IPR013785">
    <property type="entry name" value="Aldolase_TIM"/>
</dbReference>
<dbReference type="PANTHER" id="PTHR10889">
    <property type="entry name" value="DEOXYRIBOSE-PHOSPHATE ALDOLASE"/>
    <property type="match status" value="1"/>
</dbReference>
<keyword evidence="5" id="KW-1185">Reference proteome</keyword>
<dbReference type="eggNOG" id="COG0274">
    <property type="taxonomic scope" value="Bacteria"/>
</dbReference>
<dbReference type="InterPro" id="IPR011343">
    <property type="entry name" value="DeoC"/>
</dbReference>
<dbReference type="PIRSF" id="PIRSF001357">
    <property type="entry name" value="DeoC"/>
    <property type="match status" value="1"/>
</dbReference>
<evidence type="ECO:0000256" key="1">
    <source>
        <dbReference type="ARBA" id="ARBA00022490"/>
    </source>
</evidence>
<keyword evidence="1" id="KW-0963">Cytoplasm</keyword>
<dbReference type="AlphaFoldDB" id="A0A0A2M8R7"/>
<sequence>MMDIRNYLDSTYLKTPAQAGLTEQENRSVVQAAVIEAIQERFKLVMVRPDMVAMAVKIITDADAKVLVGTVIDFPDGLGSLDDKLTEARQGVADGADDLDFVVNYTAFKKGDIKTVERQVIECTRLGLANKKTVKWIIEIAALTDEEIVVICELIKSVILQNFDEADYNRVFIKSSTGFYKTENGLPNGATVPAIKLMLQHSAPLPVKAAGGVRNYDEAVQMIALGVLRIGTSSAKAIVQGEAAAEGY</sequence>
<name>A0A0A2M8R7_9FLAO</name>
<dbReference type="GO" id="GO:0009264">
    <property type="term" value="P:deoxyribonucleotide catabolic process"/>
    <property type="evidence" value="ECO:0007669"/>
    <property type="project" value="UniProtKB-UniRule"/>
</dbReference>
<dbReference type="EMBL" id="JRLX01000002">
    <property type="protein sequence ID" value="KGO88041.1"/>
    <property type="molecule type" value="Genomic_DNA"/>
</dbReference>
<dbReference type="EC" id="4.1.2.4" evidence="3"/>
<organism evidence="4 5">
    <name type="scientific">Flavobacterium rivuli WB 3.3-2 = DSM 21788</name>
    <dbReference type="NCBI Taxonomy" id="1121895"/>
    <lineage>
        <taxon>Bacteria</taxon>
        <taxon>Pseudomonadati</taxon>
        <taxon>Bacteroidota</taxon>
        <taxon>Flavobacteriia</taxon>
        <taxon>Flavobacteriales</taxon>
        <taxon>Flavobacteriaceae</taxon>
        <taxon>Flavobacterium</taxon>
    </lineage>
</organism>
<dbReference type="InterPro" id="IPR002915">
    <property type="entry name" value="DeoC/FbaB/LacD_aldolase"/>
</dbReference>
<accession>A0A0A2M8R7</accession>
<proteinExistence type="predicted"/>
<dbReference type="GO" id="GO:0016052">
    <property type="term" value="P:carbohydrate catabolic process"/>
    <property type="evidence" value="ECO:0007669"/>
    <property type="project" value="TreeGrafter"/>
</dbReference>
<dbReference type="GO" id="GO:0004139">
    <property type="term" value="F:deoxyribose-phosphate aldolase activity"/>
    <property type="evidence" value="ECO:0007669"/>
    <property type="project" value="UniProtKB-UniRule"/>
</dbReference>
<gene>
    <name evidence="4" type="ORF">Q765_02990</name>
</gene>
<dbReference type="GO" id="GO:0005737">
    <property type="term" value="C:cytoplasm"/>
    <property type="evidence" value="ECO:0007669"/>
    <property type="project" value="InterPro"/>
</dbReference>
<reference evidence="4 5" key="1">
    <citation type="submission" date="2013-09" db="EMBL/GenBank/DDBJ databases">
        <authorList>
            <person name="Zeng Z."/>
            <person name="Chen C."/>
        </authorList>
    </citation>
    <scope>NUCLEOTIDE SEQUENCE [LARGE SCALE GENOMIC DNA]</scope>
    <source>
        <strain evidence="4 5">WB 3.3-2</strain>
    </source>
</reference>
<evidence type="ECO:0000313" key="4">
    <source>
        <dbReference type="EMBL" id="KGO88041.1"/>
    </source>
</evidence>
<evidence type="ECO:0000256" key="2">
    <source>
        <dbReference type="ARBA" id="ARBA00023270"/>
    </source>
</evidence>
<dbReference type="SMART" id="SM01133">
    <property type="entry name" value="DeoC"/>
    <property type="match status" value="1"/>
</dbReference>
<keyword evidence="2" id="KW-0704">Schiff base</keyword>
<dbReference type="Proteomes" id="UP000030152">
    <property type="component" value="Unassembled WGS sequence"/>
</dbReference>
<comment type="caution">
    <text evidence="4">The sequence shown here is derived from an EMBL/GenBank/DDBJ whole genome shotgun (WGS) entry which is preliminary data.</text>
</comment>
<evidence type="ECO:0000313" key="5">
    <source>
        <dbReference type="Proteomes" id="UP000030152"/>
    </source>
</evidence>
<dbReference type="Gene3D" id="3.20.20.70">
    <property type="entry name" value="Aldolase class I"/>
    <property type="match status" value="1"/>
</dbReference>
<evidence type="ECO:0000256" key="3">
    <source>
        <dbReference type="NCBIfam" id="TIGR00126"/>
    </source>
</evidence>
<dbReference type="STRING" id="1121895.GCA_000378485_01177"/>